<dbReference type="RefSeq" id="WP_227321966.1">
    <property type="nucleotide sequence ID" value="NZ_JAESVB010000005.1"/>
</dbReference>
<organism evidence="3 4">
    <name type="scientific">Acidisoma silvae</name>
    <dbReference type="NCBI Taxonomy" id="2802396"/>
    <lineage>
        <taxon>Bacteria</taxon>
        <taxon>Pseudomonadati</taxon>
        <taxon>Pseudomonadota</taxon>
        <taxon>Alphaproteobacteria</taxon>
        <taxon>Acetobacterales</taxon>
        <taxon>Acidocellaceae</taxon>
        <taxon>Acidisoma</taxon>
    </lineage>
</organism>
<evidence type="ECO:0000259" key="2">
    <source>
        <dbReference type="Pfam" id="PF01757"/>
    </source>
</evidence>
<keyword evidence="3" id="KW-0808">Transferase</keyword>
<feature type="domain" description="Acyltransferase 3" evidence="2">
    <location>
        <begin position="12"/>
        <end position="330"/>
    </location>
</feature>
<dbReference type="Pfam" id="PF01757">
    <property type="entry name" value="Acyl_transf_3"/>
    <property type="match status" value="1"/>
</dbReference>
<dbReference type="AlphaFoldDB" id="A0A964DZI3"/>
<keyword evidence="3" id="KW-0012">Acyltransferase</keyword>
<feature type="transmembrane region" description="Helical" evidence="1">
    <location>
        <begin position="138"/>
        <end position="158"/>
    </location>
</feature>
<dbReference type="EMBL" id="JAESVB010000005">
    <property type="protein sequence ID" value="MCB8876316.1"/>
    <property type="molecule type" value="Genomic_DNA"/>
</dbReference>
<evidence type="ECO:0000256" key="1">
    <source>
        <dbReference type="SAM" id="Phobius"/>
    </source>
</evidence>
<dbReference type="InterPro" id="IPR002656">
    <property type="entry name" value="Acyl_transf_3_dom"/>
</dbReference>
<keyword evidence="1" id="KW-0472">Membrane</keyword>
<dbReference type="InterPro" id="IPR050879">
    <property type="entry name" value="Acyltransferase_3"/>
</dbReference>
<feature type="transmembrane region" description="Helical" evidence="1">
    <location>
        <begin position="227"/>
        <end position="244"/>
    </location>
</feature>
<feature type="transmembrane region" description="Helical" evidence="1">
    <location>
        <begin position="81"/>
        <end position="102"/>
    </location>
</feature>
<comment type="caution">
    <text evidence="3">The sequence shown here is derived from an EMBL/GenBank/DDBJ whole genome shotgun (WGS) entry which is preliminary data.</text>
</comment>
<gene>
    <name evidence="3" type="ORF">ASILVAE211_14075</name>
</gene>
<accession>A0A964DZI3</accession>
<feature type="transmembrane region" description="Helical" evidence="1">
    <location>
        <begin position="12"/>
        <end position="33"/>
    </location>
</feature>
<proteinExistence type="predicted"/>
<dbReference type="Proteomes" id="UP000708298">
    <property type="component" value="Unassembled WGS sequence"/>
</dbReference>
<reference evidence="3" key="1">
    <citation type="journal article" date="2021" name="Microorganisms">
        <title>Acidisoma silvae sp. nov. and Acidisomacellulosilytica sp. nov., Two Acidophilic Bacteria Isolated from Decaying Wood, Hydrolyzing Cellulose and Producing Poly-3-hydroxybutyrate.</title>
        <authorList>
            <person name="Mieszkin S."/>
            <person name="Pouder E."/>
            <person name="Uroz S."/>
            <person name="Simon-Colin C."/>
            <person name="Alain K."/>
        </authorList>
    </citation>
    <scope>NUCLEOTIDE SEQUENCE</scope>
    <source>
        <strain evidence="3">HW T2.11</strain>
    </source>
</reference>
<feature type="transmembrane region" description="Helical" evidence="1">
    <location>
        <begin position="39"/>
        <end position="60"/>
    </location>
</feature>
<keyword evidence="1" id="KW-0812">Transmembrane</keyword>
<evidence type="ECO:0000313" key="4">
    <source>
        <dbReference type="Proteomes" id="UP000708298"/>
    </source>
</evidence>
<feature type="transmembrane region" description="Helical" evidence="1">
    <location>
        <begin position="250"/>
        <end position="269"/>
    </location>
</feature>
<dbReference type="PANTHER" id="PTHR23028:SF134">
    <property type="entry name" value="PUTATIVE (AFU_ORTHOLOGUE AFUA_4G08520)-RELATED"/>
    <property type="match status" value="1"/>
</dbReference>
<protein>
    <submittedName>
        <fullName evidence="3">Acyltransferase</fullName>
    </submittedName>
</protein>
<keyword evidence="1" id="KW-1133">Transmembrane helix</keyword>
<feature type="transmembrane region" description="Helical" evidence="1">
    <location>
        <begin position="165"/>
        <end position="186"/>
    </location>
</feature>
<keyword evidence="4" id="KW-1185">Reference proteome</keyword>
<evidence type="ECO:0000313" key="3">
    <source>
        <dbReference type="EMBL" id="MCB8876316.1"/>
    </source>
</evidence>
<name>A0A964DZI3_9PROT</name>
<dbReference type="PANTHER" id="PTHR23028">
    <property type="entry name" value="ACETYLTRANSFERASE"/>
    <property type="match status" value="1"/>
</dbReference>
<feature type="transmembrane region" description="Helical" evidence="1">
    <location>
        <begin position="314"/>
        <end position="334"/>
    </location>
</feature>
<sequence length="363" mass="40641">MTSVQRHRFTLLDGFRGTASAIVLLFHVLQHLGYNGIPYTSLAVDFFFMLSGFVISFAYEDRLRAGDMSFRGFMRVRLVRLYPLAFLGISAGIALGFLAVVMKGDVSAVDVTKAGILGLLLLPSYVFPQWSTAYPFNMASWSLTFELFTNVVFAAIIFRISLRKLAVCVGVFAIGLVILAVVHHGIDSGYDQDNFFGGFVRVLFPFFAGVMLCRIRPATQRVMPKQAWVMALLFPLPLFLPLGYHGLICLPYLFVFFPVWIYVGSARIGGTALMRICKFLGAMSYPVFILQDPILRLGEEFQRRHHLSLKGDIVFGLVMYLSVYGIAYAARRLYDQPVRAWLRRRLTLTSTPTTHGPALATGD</sequence>
<dbReference type="GO" id="GO:0016747">
    <property type="term" value="F:acyltransferase activity, transferring groups other than amino-acyl groups"/>
    <property type="evidence" value="ECO:0007669"/>
    <property type="project" value="InterPro"/>
</dbReference>
<feature type="transmembrane region" description="Helical" evidence="1">
    <location>
        <begin position="198"/>
        <end position="215"/>
    </location>
</feature>
<reference evidence="3" key="2">
    <citation type="submission" date="2021-01" db="EMBL/GenBank/DDBJ databases">
        <authorList>
            <person name="Mieszkin S."/>
            <person name="Pouder E."/>
            <person name="Alain K."/>
        </authorList>
    </citation>
    <scope>NUCLEOTIDE SEQUENCE</scope>
    <source>
        <strain evidence="3">HW T2.11</strain>
    </source>
</reference>